<proteinExistence type="inferred from homology"/>
<dbReference type="STRING" id="82805.SAMN04487998_0165"/>
<feature type="chain" id="PRO_5011328645" evidence="2">
    <location>
        <begin position="21"/>
        <end position="479"/>
    </location>
</feature>
<organism evidence="4 5">
    <name type="scientific">Hymenobacter actinosclerus</name>
    <dbReference type="NCBI Taxonomy" id="82805"/>
    <lineage>
        <taxon>Bacteria</taxon>
        <taxon>Pseudomonadati</taxon>
        <taxon>Bacteroidota</taxon>
        <taxon>Cytophagia</taxon>
        <taxon>Cytophagales</taxon>
        <taxon>Hymenobacteraceae</taxon>
        <taxon>Hymenobacter</taxon>
    </lineage>
</organism>
<dbReference type="SUPFAM" id="SSF56954">
    <property type="entry name" value="Outer membrane efflux proteins (OEP)"/>
    <property type="match status" value="1"/>
</dbReference>
<keyword evidence="2" id="KW-0732">Signal</keyword>
<keyword evidence="2" id="KW-0564">Palmitate</keyword>
<keyword evidence="2" id="KW-0472">Membrane</keyword>
<dbReference type="Pfam" id="PF02321">
    <property type="entry name" value="OEP"/>
    <property type="match status" value="2"/>
</dbReference>
<evidence type="ECO:0000256" key="2">
    <source>
        <dbReference type="RuleBase" id="RU362097"/>
    </source>
</evidence>
<dbReference type="PANTHER" id="PTHR30203:SF30">
    <property type="entry name" value="OUTER MEMBRANE PROTEIN-RELATED"/>
    <property type="match status" value="1"/>
</dbReference>
<evidence type="ECO:0000313" key="5">
    <source>
        <dbReference type="Proteomes" id="UP000198697"/>
    </source>
</evidence>
<gene>
    <name evidence="4" type="ORF">SAMN04487998_0165</name>
</gene>
<reference evidence="5" key="1">
    <citation type="submission" date="2016-10" db="EMBL/GenBank/DDBJ databases">
        <authorList>
            <person name="Varghese N."/>
            <person name="Submissions S."/>
        </authorList>
    </citation>
    <scope>NUCLEOTIDE SEQUENCE [LARGE SCALE GENOMIC DNA]</scope>
    <source>
        <strain evidence="5">DSM 15310</strain>
    </source>
</reference>
<keyword evidence="5" id="KW-1185">Reference proteome</keyword>
<dbReference type="PROSITE" id="PS51257">
    <property type="entry name" value="PROKAR_LIPOPROTEIN"/>
    <property type="match status" value="1"/>
</dbReference>
<feature type="coiled-coil region" evidence="3">
    <location>
        <begin position="68"/>
        <end position="95"/>
    </location>
</feature>
<dbReference type="Proteomes" id="UP000198697">
    <property type="component" value="Unassembled WGS sequence"/>
</dbReference>
<keyword evidence="2" id="KW-1134">Transmembrane beta strand</keyword>
<keyword evidence="3" id="KW-0175">Coiled coil</keyword>
<keyword evidence="2 4" id="KW-0449">Lipoprotein</keyword>
<comment type="subcellular location">
    <subcellularLocation>
        <location evidence="2">Cell membrane</location>
        <topology evidence="2">Lipid-anchor</topology>
    </subcellularLocation>
</comment>
<dbReference type="EMBL" id="FOHS01000001">
    <property type="protein sequence ID" value="SES75092.1"/>
    <property type="molecule type" value="Genomic_DNA"/>
</dbReference>
<dbReference type="Gene3D" id="2.20.200.10">
    <property type="entry name" value="Outer membrane efflux proteins (OEP)"/>
    <property type="match status" value="1"/>
</dbReference>
<comment type="similarity">
    <text evidence="1 2">Belongs to the outer membrane factor (OMF) (TC 1.B.17) family.</text>
</comment>
<dbReference type="PANTHER" id="PTHR30203">
    <property type="entry name" value="OUTER MEMBRANE CATION EFFLUX PROTEIN"/>
    <property type="match status" value="1"/>
</dbReference>
<dbReference type="RefSeq" id="WP_092767341.1">
    <property type="nucleotide sequence ID" value="NZ_FOHS01000001.1"/>
</dbReference>
<keyword evidence="2" id="KW-0812">Transmembrane</keyword>
<dbReference type="OrthoDB" id="9770517at2"/>
<dbReference type="GO" id="GO:0015562">
    <property type="term" value="F:efflux transmembrane transporter activity"/>
    <property type="evidence" value="ECO:0007669"/>
    <property type="project" value="InterPro"/>
</dbReference>
<evidence type="ECO:0000256" key="1">
    <source>
        <dbReference type="ARBA" id="ARBA00007613"/>
    </source>
</evidence>
<sequence>MRKKSLYNFLGAAACAVALAGCVTPGIVPRTASHAVPANYGTPLADSTNTAQLRWKEFFTDPNLTALIDTALRNNQELNIALQEIQISKNEIQIRKGEYMPFLGVGVRSDVDRPGRYTLRGATEEQVRIREDHVNPEPLANHQLGAFASWEVDIWHRLRNARKAAALRYLASVEGRNFTVTNLIAEVATSYYELLALDSQLAITRQNIEIQRNALELVKLQKESARVTELAVQRFEAQLHNTLSNQFTIQQQIVETENRINFLVGRYPQPVARNDSSFNALAPPRLVRAGVPAQLLQNRPDIRQAEQRLLASNLDVQVARAAFYPALRITGSAGFEAFKPGLLFTTPQSLLFSAAGDLMAPLINRNGIKSVYSSANAAQIQTAYNYERTVLNAYVEVSNQLASLRNLGQSYDEKARAVTSLNQSVTISNSLFRSARAEYTEVLFTQRDALEAKYDLIELKMKQLNAQVGVYRALGGGWN</sequence>
<evidence type="ECO:0000313" key="4">
    <source>
        <dbReference type="EMBL" id="SES75092.1"/>
    </source>
</evidence>
<dbReference type="GO" id="GO:0005886">
    <property type="term" value="C:plasma membrane"/>
    <property type="evidence" value="ECO:0007669"/>
    <property type="project" value="UniProtKB-SubCell"/>
</dbReference>
<dbReference type="InterPro" id="IPR003423">
    <property type="entry name" value="OMP_efflux"/>
</dbReference>
<evidence type="ECO:0000256" key="3">
    <source>
        <dbReference type="SAM" id="Coils"/>
    </source>
</evidence>
<accession>A0A1H9Z2I2</accession>
<dbReference type="Gene3D" id="1.20.1600.10">
    <property type="entry name" value="Outer membrane efflux proteins (OEP)"/>
    <property type="match status" value="1"/>
</dbReference>
<name>A0A1H9Z2I2_9BACT</name>
<dbReference type="NCBIfam" id="TIGR01845">
    <property type="entry name" value="outer_NodT"/>
    <property type="match status" value="1"/>
</dbReference>
<protein>
    <submittedName>
        <fullName evidence="4">Efflux transporter, outer membrane factor (OMF) lipoprotein, NodT family</fullName>
    </submittedName>
</protein>
<feature type="signal peptide" evidence="2">
    <location>
        <begin position="1"/>
        <end position="20"/>
    </location>
</feature>
<dbReference type="AlphaFoldDB" id="A0A1H9Z2I2"/>
<dbReference type="InterPro" id="IPR010131">
    <property type="entry name" value="MdtP/NodT-like"/>
</dbReference>